<feature type="transmembrane region" description="Helical" evidence="6">
    <location>
        <begin position="269"/>
        <end position="291"/>
    </location>
</feature>
<reference evidence="7 8" key="1">
    <citation type="submission" date="2019-07" db="EMBL/GenBank/DDBJ databases">
        <title>Genomes of Cafeteria roenbergensis.</title>
        <authorList>
            <person name="Fischer M.G."/>
            <person name="Hackl T."/>
            <person name="Roman M."/>
        </authorList>
    </citation>
    <scope>NUCLEOTIDE SEQUENCE [LARGE SCALE GENOMIC DNA]</scope>
    <source>
        <strain evidence="7 8">BVI</strain>
    </source>
</reference>
<feature type="transmembrane region" description="Helical" evidence="6">
    <location>
        <begin position="89"/>
        <end position="109"/>
    </location>
</feature>
<feature type="transmembrane region" description="Helical" evidence="6">
    <location>
        <begin position="297"/>
        <end position="320"/>
    </location>
</feature>
<gene>
    <name evidence="7" type="ORF">FNF29_05724</name>
</gene>
<feature type="compositionally biased region" description="Low complexity" evidence="5">
    <location>
        <begin position="1023"/>
        <end position="1034"/>
    </location>
</feature>
<feature type="region of interest" description="Disordered" evidence="5">
    <location>
        <begin position="479"/>
        <end position="584"/>
    </location>
</feature>
<evidence type="ECO:0000256" key="6">
    <source>
        <dbReference type="SAM" id="Phobius"/>
    </source>
</evidence>
<dbReference type="GO" id="GO:0015095">
    <property type="term" value="F:magnesium ion transmembrane transporter activity"/>
    <property type="evidence" value="ECO:0007669"/>
    <property type="project" value="InterPro"/>
</dbReference>
<keyword evidence="4 6" id="KW-0472">Membrane</keyword>
<protein>
    <submittedName>
        <fullName evidence="7">Uncharacterized protein</fullName>
    </submittedName>
</protein>
<comment type="caution">
    <text evidence="7">The sequence shown here is derived from an EMBL/GenBank/DDBJ whole genome shotgun (WGS) entry which is preliminary data.</text>
</comment>
<feature type="compositionally biased region" description="Low complexity" evidence="5">
    <location>
        <begin position="547"/>
        <end position="584"/>
    </location>
</feature>
<feature type="region of interest" description="Disordered" evidence="5">
    <location>
        <begin position="636"/>
        <end position="665"/>
    </location>
</feature>
<feature type="transmembrane region" description="Helical" evidence="6">
    <location>
        <begin position="118"/>
        <end position="136"/>
    </location>
</feature>
<dbReference type="GO" id="GO:0016020">
    <property type="term" value="C:membrane"/>
    <property type="evidence" value="ECO:0007669"/>
    <property type="project" value="UniProtKB-SubCell"/>
</dbReference>
<feature type="transmembrane region" description="Helical" evidence="6">
    <location>
        <begin position="62"/>
        <end position="83"/>
    </location>
</feature>
<evidence type="ECO:0000256" key="4">
    <source>
        <dbReference type="ARBA" id="ARBA00023136"/>
    </source>
</evidence>
<evidence type="ECO:0000256" key="5">
    <source>
        <dbReference type="SAM" id="MobiDB-lite"/>
    </source>
</evidence>
<evidence type="ECO:0000313" key="7">
    <source>
        <dbReference type="EMBL" id="KAA0149713.1"/>
    </source>
</evidence>
<keyword evidence="3 6" id="KW-1133">Transmembrane helix</keyword>
<evidence type="ECO:0000256" key="1">
    <source>
        <dbReference type="ARBA" id="ARBA00004141"/>
    </source>
</evidence>
<feature type="compositionally biased region" description="Low complexity" evidence="5">
    <location>
        <begin position="504"/>
        <end position="540"/>
    </location>
</feature>
<accession>A0A5A8C9E2</accession>
<feature type="region of interest" description="Disordered" evidence="5">
    <location>
        <begin position="1062"/>
        <end position="1134"/>
    </location>
</feature>
<evidence type="ECO:0000313" key="8">
    <source>
        <dbReference type="Proteomes" id="UP000323011"/>
    </source>
</evidence>
<sequence>MLGLLGGNGGDQATDPSTLTYGWAIAVIIAVGANLMSNVGINTQKLALMKKAQGKPMGLVGTLWTLGFVGIVGGALCDFAALGFGAQSIVAPLGSISVVANVVVAPMILGEVPTRRDVLATLLIVAGCAVAVSFASHKDHIYPAEELFDMYRQPNFYVYFTSVVVLVLLWLLAIRWMERVQATRGSASPQYQRVFKFHRFSYAAISGIAGAQSVLFAKTCVELVTGAIAGSGAAFLTYVPTYAVLLAMALTITLQIYWLNCGLARWDALYNVPVFSSFWILVSVVGGGVFYDEFSSFGLLQALLFPVGIILAIAGVYWLSQRGAESAARRGSAASLLLHDGGWGDDAPLLERDAPAIARARATIQVADVVFTARKLGLGLVRLAVRLVDATRPARSRVAQLWAVLDIGEEAAEAFAGASGGAGHVQPGDLLVSVNGESLLDRWVSHTDAMRRVMHTERPLRLGFRLLSPAQRRRVLAGSTTAIGESPVSSPARSRNAQPPPAAAPAAGATAAAATVGPTAAPPAATEAAAGSDASFSGASRAHRARSSAPAEPSAPHTAAPCSGAAPSAELAPPRSPARARARASTLLPRPHLAVDDVAVAEQAADIGLLLSSRDDEMPGPGPADGVDGADALEARPLLGQRPRRNTAGLLGRGAGAATPPQPRTVPRTAAWAAAGGSYGAIGGDREGSDSGVFGSGAHGPSLGVGASAGGGGGGGGAAAAATGAGMPAPELDDPDCGLIEGWGRGAADAASAQSYAGPGWSASGSAAEGARPTGEAAAAASAALAAGVGAAAASAAGPIPRRPRSGTGGLSAPGVGGAHYVIAVYVDNASAAVSPGRGIRTAHHALRNFVMDPMMGVFHMGGLVAPSVIFAAQAEEGEAAAGLTEHPLVALVDGMFPHEGAQWSRLDRLLDTFGAGADGRGGPAPAPGSLKPTAAGAAGAVRAPTLSAAGRSQSAYPARGALGGAMSGKGGYAAGDARAGTEMVAFAAGSAGVASHEAASTAAHTAARRALVRAGAVMRAQGLSPLPSDSSSSADDDESPLSPEVEASPQAGLELSAIAASASPDDDAASAAASASPARALAGAPRRRSGRRASLPLARPAPLQASASAATASSPVSPVSPSSPVSPASPPATYAQAAASGGAAAPTAAGAAHGLAAALRRVEAAKAASRARAASAGFGLDAALHKAALLNGADGALLEL</sequence>
<dbReference type="AlphaFoldDB" id="A0A5A8C9E2"/>
<feature type="transmembrane region" description="Helical" evidence="6">
    <location>
        <begin position="156"/>
        <end position="176"/>
    </location>
</feature>
<feature type="compositionally biased region" description="Low complexity" evidence="5">
    <location>
        <begin position="1093"/>
        <end position="1134"/>
    </location>
</feature>
<dbReference type="EMBL" id="VLTN01000040">
    <property type="protein sequence ID" value="KAA0149713.1"/>
    <property type="molecule type" value="Genomic_DNA"/>
</dbReference>
<evidence type="ECO:0000256" key="3">
    <source>
        <dbReference type="ARBA" id="ARBA00022989"/>
    </source>
</evidence>
<feature type="compositionally biased region" description="Polar residues" evidence="5">
    <location>
        <begin position="479"/>
        <end position="496"/>
    </location>
</feature>
<name>A0A5A8C9E2_CAFRO</name>
<feature type="compositionally biased region" description="Low complexity" evidence="5">
    <location>
        <begin position="1062"/>
        <end position="1085"/>
    </location>
</feature>
<feature type="region of interest" description="Disordered" evidence="5">
    <location>
        <begin position="1023"/>
        <end position="1049"/>
    </location>
</feature>
<feature type="transmembrane region" description="Helical" evidence="6">
    <location>
        <begin position="20"/>
        <end position="41"/>
    </location>
</feature>
<dbReference type="PANTHER" id="PTHR12570">
    <property type="match status" value="1"/>
</dbReference>
<evidence type="ECO:0000256" key="2">
    <source>
        <dbReference type="ARBA" id="ARBA00022692"/>
    </source>
</evidence>
<feature type="region of interest" description="Disordered" evidence="5">
    <location>
        <begin position="918"/>
        <end position="937"/>
    </location>
</feature>
<feature type="transmembrane region" description="Helical" evidence="6">
    <location>
        <begin position="235"/>
        <end position="257"/>
    </location>
</feature>
<dbReference type="Proteomes" id="UP000323011">
    <property type="component" value="Unassembled WGS sequence"/>
</dbReference>
<keyword evidence="2 6" id="KW-0812">Transmembrane</keyword>
<dbReference type="InterPro" id="IPR008521">
    <property type="entry name" value="Mg_trans_NIPA"/>
</dbReference>
<keyword evidence="8" id="KW-1185">Reference proteome</keyword>
<comment type="subcellular location">
    <subcellularLocation>
        <location evidence="1">Membrane</location>
        <topology evidence="1">Multi-pass membrane protein</topology>
    </subcellularLocation>
</comment>
<dbReference type="PANTHER" id="PTHR12570:SF9">
    <property type="entry name" value="MAGNESIUM TRANSPORTER NIPA8-RELATED"/>
    <property type="match status" value="1"/>
</dbReference>
<organism evidence="7 8">
    <name type="scientific">Cafeteria roenbergensis</name>
    <name type="common">Marine flagellate</name>
    <dbReference type="NCBI Taxonomy" id="33653"/>
    <lineage>
        <taxon>Eukaryota</taxon>
        <taxon>Sar</taxon>
        <taxon>Stramenopiles</taxon>
        <taxon>Bigyra</taxon>
        <taxon>Opalozoa</taxon>
        <taxon>Bicosoecida</taxon>
        <taxon>Cafeteriaceae</taxon>
        <taxon>Cafeteria</taxon>
    </lineage>
</organism>
<dbReference type="SUPFAM" id="SSF103481">
    <property type="entry name" value="Multidrug resistance efflux transporter EmrE"/>
    <property type="match status" value="1"/>
</dbReference>
<dbReference type="Pfam" id="PF05653">
    <property type="entry name" value="Mg_trans_NIPA"/>
    <property type="match status" value="1"/>
</dbReference>
<dbReference type="InterPro" id="IPR037185">
    <property type="entry name" value="EmrE-like"/>
</dbReference>
<proteinExistence type="predicted"/>